<dbReference type="InterPro" id="IPR001867">
    <property type="entry name" value="OmpR/PhoB-type_DNA-bd"/>
</dbReference>
<feature type="region of interest" description="Disordered" evidence="2">
    <location>
        <begin position="445"/>
        <end position="467"/>
    </location>
</feature>
<dbReference type="GO" id="GO:0006355">
    <property type="term" value="P:regulation of DNA-templated transcription"/>
    <property type="evidence" value="ECO:0007669"/>
    <property type="project" value="InterPro"/>
</dbReference>
<evidence type="ECO:0000256" key="2">
    <source>
        <dbReference type="SAM" id="MobiDB-lite"/>
    </source>
</evidence>
<keyword evidence="1" id="KW-0238">DNA-binding</keyword>
<comment type="caution">
    <text evidence="4">The sequence shown here is derived from an EMBL/GenBank/DDBJ whole genome shotgun (WGS) entry which is preliminary data.</text>
</comment>
<gene>
    <name evidence="4" type="ORF">DD559_17205</name>
</gene>
<evidence type="ECO:0000259" key="3">
    <source>
        <dbReference type="SMART" id="SM00862"/>
    </source>
</evidence>
<sequence length="467" mass="50091">MTLAIMSASEDGPQQGSAPVPNGLAEPDESARLLAEAEAVRAAIRGKRSDKLSRLFDFLLERTIAGRPPSEQEIAREAFSNGRDSENGQDATVRVYVHRLRKALETVYADRPGARISIPKGEYRLVLGQDVPPGEVAEPAAGGAVAPPGSKLPWKGLLLALAVLLVANLVAWAVLVRPSPPRSGLAGTRLWQAIAQDHRPITVVLGDYYLFAEPPAAAGGATASPPRLVRNPAINAREDLDIYLMAHPDKIGRAVDMDLRYVPAGAVAALDDLFRALTTLRPNPPPSLIAASQLTPDILKTSDVVYVGQLSGLGTLLRNPLFQASRFKIGGTYDELIDTLSGRLYRSDGGIVQSDEHIPRRDFGYLASLPGPSGNHLVVIAGMRDPALLQMTELAVSPDRLKALGQQAPREPGGFEALYQVRTMGTLNLNGALLLQRPLRAGGIWDQPNASQRFPDDAYEGAGHARR</sequence>
<feature type="domain" description="OmpR/PhoB-type" evidence="3">
    <location>
        <begin position="46"/>
        <end position="125"/>
    </location>
</feature>
<evidence type="ECO:0000313" key="5">
    <source>
        <dbReference type="Proteomes" id="UP000245890"/>
    </source>
</evidence>
<feature type="region of interest" description="Disordered" evidence="2">
    <location>
        <begin position="1"/>
        <end position="29"/>
    </location>
</feature>
<accession>A0A2U0SHM9</accession>
<dbReference type="SMART" id="SM00862">
    <property type="entry name" value="Trans_reg_C"/>
    <property type="match status" value="1"/>
</dbReference>
<reference evidence="4 5" key="1">
    <citation type="submission" date="2018-05" db="EMBL/GenBank/DDBJ databases">
        <title>Description of Sphingomonas pokkalii sp nov, isolated from the rhizosphere of saline tolerant pokkali rice and its draft genome analysis.</title>
        <authorList>
            <person name="Menon R."/>
            <person name="Kumari S."/>
            <person name="Rameshkumar N."/>
        </authorList>
    </citation>
    <scope>NUCLEOTIDE SEQUENCE [LARGE SCALE GENOMIC DNA]</scope>
    <source>
        <strain evidence="4 5">L3B27</strain>
    </source>
</reference>
<dbReference type="GO" id="GO:0000160">
    <property type="term" value="P:phosphorelay signal transduction system"/>
    <property type="evidence" value="ECO:0007669"/>
    <property type="project" value="InterPro"/>
</dbReference>
<dbReference type="AlphaFoldDB" id="A0A2U0SHM9"/>
<evidence type="ECO:0000313" key="4">
    <source>
        <dbReference type="EMBL" id="PVX30851.1"/>
    </source>
</evidence>
<organism evidence="4 5">
    <name type="scientific">Sphingomonas pokkalii</name>
    <dbReference type="NCBI Taxonomy" id="2175090"/>
    <lineage>
        <taxon>Bacteria</taxon>
        <taxon>Pseudomonadati</taxon>
        <taxon>Pseudomonadota</taxon>
        <taxon>Alphaproteobacteria</taxon>
        <taxon>Sphingomonadales</taxon>
        <taxon>Sphingomonadaceae</taxon>
        <taxon>Sphingomonas</taxon>
    </lineage>
</organism>
<proteinExistence type="predicted"/>
<dbReference type="Proteomes" id="UP000245890">
    <property type="component" value="Unassembled WGS sequence"/>
</dbReference>
<protein>
    <recommendedName>
        <fullName evidence="3">OmpR/PhoB-type domain-containing protein</fullName>
    </recommendedName>
</protein>
<dbReference type="EMBL" id="QENQ01000001">
    <property type="protein sequence ID" value="PVX30851.1"/>
    <property type="molecule type" value="Genomic_DNA"/>
</dbReference>
<evidence type="ECO:0000256" key="1">
    <source>
        <dbReference type="ARBA" id="ARBA00023125"/>
    </source>
</evidence>
<dbReference type="InterPro" id="IPR036388">
    <property type="entry name" value="WH-like_DNA-bd_sf"/>
</dbReference>
<name>A0A2U0SHM9_9SPHN</name>
<keyword evidence="5" id="KW-1185">Reference proteome</keyword>
<dbReference type="Gene3D" id="1.10.10.10">
    <property type="entry name" value="Winged helix-like DNA-binding domain superfamily/Winged helix DNA-binding domain"/>
    <property type="match status" value="1"/>
</dbReference>
<dbReference type="GO" id="GO:0003677">
    <property type="term" value="F:DNA binding"/>
    <property type="evidence" value="ECO:0007669"/>
    <property type="project" value="UniProtKB-KW"/>
</dbReference>